<dbReference type="InterPro" id="IPR025713">
    <property type="entry name" value="MotB-like_N_dom"/>
</dbReference>
<evidence type="ECO:0000256" key="2">
    <source>
        <dbReference type="ARBA" id="ARBA00008914"/>
    </source>
</evidence>
<evidence type="ECO:0000256" key="3">
    <source>
        <dbReference type="ARBA" id="ARBA00022475"/>
    </source>
</evidence>
<evidence type="ECO:0000256" key="7">
    <source>
        <dbReference type="PROSITE-ProRule" id="PRU00473"/>
    </source>
</evidence>
<keyword evidence="5 8" id="KW-1133">Transmembrane helix</keyword>
<keyword evidence="6 7" id="KW-0472">Membrane</keyword>
<reference evidence="10 11" key="1">
    <citation type="journal article" date="2020" name="Nature">
        <title>Bacterial chemolithoautotrophy via manganese oxidation.</title>
        <authorList>
            <person name="Yu H."/>
            <person name="Leadbetter J.R."/>
        </authorList>
    </citation>
    <scope>NUCLEOTIDE SEQUENCE [LARGE SCALE GENOMIC DNA]</scope>
    <source>
        <strain evidence="10 11">Mn-1</strain>
    </source>
</reference>
<dbReference type="GO" id="GO:0005886">
    <property type="term" value="C:plasma membrane"/>
    <property type="evidence" value="ECO:0007669"/>
    <property type="project" value="UniProtKB-SubCell"/>
</dbReference>
<dbReference type="PROSITE" id="PS51123">
    <property type="entry name" value="OMPA_2"/>
    <property type="match status" value="1"/>
</dbReference>
<proteinExistence type="inferred from homology"/>
<dbReference type="AlphaFoldDB" id="A0A7X6DTE7"/>
<dbReference type="PANTHER" id="PTHR30329:SF21">
    <property type="entry name" value="LIPOPROTEIN YIAD-RELATED"/>
    <property type="match status" value="1"/>
</dbReference>
<dbReference type="SUPFAM" id="SSF103088">
    <property type="entry name" value="OmpA-like"/>
    <property type="match status" value="1"/>
</dbReference>
<dbReference type="InterPro" id="IPR050330">
    <property type="entry name" value="Bact_OuterMem_StrucFunc"/>
</dbReference>
<keyword evidence="3" id="KW-1003">Cell membrane</keyword>
<dbReference type="Pfam" id="PF13677">
    <property type="entry name" value="MotB_plug"/>
    <property type="match status" value="1"/>
</dbReference>
<dbReference type="PANTHER" id="PTHR30329">
    <property type="entry name" value="STATOR ELEMENT OF FLAGELLAR MOTOR COMPLEX"/>
    <property type="match status" value="1"/>
</dbReference>
<name>A0A7X6DTE7_9BACT</name>
<protein>
    <submittedName>
        <fullName evidence="10">OmpA family protein</fullName>
    </submittedName>
</protein>
<dbReference type="InterPro" id="IPR006665">
    <property type="entry name" value="OmpA-like"/>
</dbReference>
<evidence type="ECO:0000313" key="11">
    <source>
        <dbReference type="Proteomes" id="UP000534783"/>
    </source>
</evidence>
<evidence type="ECO:0000256" key="1">
    <source>
        <dbReference type="ARBA" id="ARBA00004162"/>
    </source>
</evidence>
<evidence type="ECO:0000256" key="4">
    <source>
        <dbReference type="ARBA" id="ARBA00022692"/>
    </source>
</evidence>
<dbReference type="Proteomes" id="UP000534783">
    <property type="component" value="Unassembled WGS sequence"/>
</dbReference>
<dbReference type="RefSeq" id="WP_168063011.1">
    <property type="nucleotide sequence ID" value="NZ_VTOW01000005.1"/>
</dbReference>
<gene>
    <name evidence="10" type="ORF">MNODULE_20105</name>
</gene>
<comment type="similarity">
    <text evidence="2">Belongs to the MotB family.</text>
</comment>
<dbReference type="EMBL" id="VTOW01000005">
    <property type="protein sequence ID" value="NKE73062.1"/>
    <property type="molecule type" value="Genomic_DNA"/>
</dbReference>
<dbReference type="Pfam" id="PF00691">
    <property type="entry name" value="OmpA"/>
    <property type="match status" value="1"/>
</dbReference>
<organism evidence="10 11">
    <name type="scientific">Candidatus Manganitrophus noduliformans</name>
    <dbReference type="NCBI Taxonomy" id="2606439"/>
    <lineage>
        <taxon>Bacteria</taxon>
        <taxon>Pseudomonadati</taxon>
        <taxon>Nitrospirota</taxon>
        <taxon>Nitrospiria</taxon>
        <taxon>Candidatus Troglogloeales</taxon>
        <taxon>Candidatus Manganitrophaceae</taxon>
        <taxon>Candidatus Manganitrophus</taxon>
    </lineage>
</organism>
<comment type="caution">
    <text evidence="10">The sequence shown here is derived from an EMBL/GenBank/DDBJ whole genome shotgun (WGS) entry which is preliminary data.</text>
</comment>
<evidence type="ECO:0000256" key="8">
    <source>
        <dbReference type="SAM" id="Phobius"/>
    </source>
</evidence>
<evidence type="ECO:0000256" key="6">
    <source>
        <dbReference type="ARBA" id="ARBA00023136"/>
    </source>
</evidence>
<accession>A0A7X6DTE7</accession>
<sequence>MGKRNKEEASGPDPNAWMVTFSDLLSLLLTFFVLLFAMKSLDKGKLREALSHFSVEGIAILESGVKMPLVKPNEIELDFPLAHRPLSPADFRRLLQIGEIDADVQVSADKRGLVLTLPGAVFNSGSSELKPKAKAVLDEMSEILYEIDAWIWVEGHTDDLPIFGARYPSNWDLSIGRAGEVVRYLLGRGLRPEQFSLTGYADTRPIRPNDTPENRTANRRVELILHH</sequence>
<keyword evidence="4 8" id="KW-0812">Transmembrane</keyword>
<dbReference type="Gene3D" id="3.30.1330.60">
    <property type="entry name" value="OmpA-like domain"/>
    <property type="match status" value="1"/>
</dbReference>
<dbReference type="InterPro" id="IPR036737">
    <property type="entry name" value="OmpA-like_sf"/>
</dbReference>
<feature type="domain" description="OmpA-like" evidence="9">
    <location>
        <begin position="109"/>
        <end position="227"/>
    </location>
</feature>
<keyword evidence="11" id="KW-1185">Reference proteome</keyword>
<evidence type="ECO:0000259" key="9">
    <source>
        <dbReference type="PROSITE" id="PS51123"/>
    </source>
</evidence>
<comment type="subcellular location">
    <subcellularLocation>
        <location evidence="1">Cell membrane</location>
        <topology evidence="1">Single-pass membrane protein</topology>
    </subcellularLocation>
</comment>
<feature type="transmembrane region" description="Helical" evidence="8">
    <location>
        <begin position="16"/>
        <end position="37"/>
    </location>
</feature>
<evidence type="ECO:0000256" key="5">
    <source>
        <dbReference type="ARBA" id="ARBA00022989"/>
    </source>
</evidence>
<dbReference type="CDD" id="cd07185">
    <property type="entry name" value="OmpA_C-like"/>
    <property type="match status" value="1"/>
</dbReference>
<evidence type="ECO:0000313" key="10">
    <source>
        <dbReference type="EMBL" id="NKE73062.1"/>
    </source>
</evidence>